<name>A0A6A6XQ98_9PLEO</name>
<feature type="region of interest" description="Disordered" evidence="1">
    <location>
        <begin position="319"/>
        <end position="440"/>
    </location>
</feature>
<evidence type="ECO:0000256" key="1">
    <source>
        <dbReference type="SAM" id="MobiDB-lite"/>
    </source>
</evidence>
<feature type="compositionally biased region" description="Low complexity" evidence="1">
    <location>
        <begin position="270"/>
        <end position="289"/>
    </location>
</feature>
<dbReference type="AlphaFoldDB" id="A0A6A6XQ98"/>
<feature type="compositionally biased region" description="Acidic residues" evidence="1">
    <location>
        <begin position="405"/>
        <end position="418"/>
    </location>
</feature>
<feature type="region of interest" description="Disordered" evidence="1">
    <location>
        <begin position="64"/>
        <end position="156"/>
    </location>
</feature>
<feature type="compositionally biased region" description="Polar residues" evidence="1">
    <location>
        <begin position="69"/>
        <end position="81"/>
    </location>
</feature>
<feature type="compositionally biased region" description="Polar residues" evidence="1">
    <location>
        <begin position="427"/>
        <end position="440"/>
    </location>
</feature>
<evidence type="ECO:0008006" key="4">
    <source>
        <dbReference type="Google" id="ProtNLM"/>
    </source>
</evidence>
<feature type="region of interest" description="Disordered" evidence="1">
    <location>
        <begin position="263"/>
        <end position="304"/>
    </location>
</feature>
<feature type="compositionally biased region" description="Basic and acidic residues" evidence="1">
    <location>
        <begin position="90"/>
        <end position="105"/>
    </location>
</feature>
<sequence length="440" mass="46818">MPMNWTPENDRLLLLKLVETHNLSVQYEAIAKAWPDGGTKPTARAISERFVKLRQLAGISAPKKVLGVSRTTPKVSTPSSSARKRKGTKKRLEGDETDADEHLTPPEDDAPSPTPKSRKLTAAHTPKKSTPRFGERFSNYNGISTGSPSSTKIKNEPIEDPFQTSAFSELLARDAAAASTLNANVNGDTFNSGLGYSDYGRPIPRGSGRETSVNNSLGGMNSVTGFSAFDGIEDMASGMDLGGNHITDLNGFSIGTGTGTGLTAPFELPSSHSSNTVSGNVSGNGMSFSQHPMSSPMGHSMAADAGNLSLDSSISFNHRGGALPVTPKKGATNKTTSSTTKLSQMPMGSMPAHRVVKPVEEPLSQERRQRTPRPASKHAQQSIAERLQAQRQADLEDGEKSSQDDSAESEFENSDEDSGGFSDGRSLFSTNIGAEQYVRS</sequence>
<evidence type="ECO:0000313" key="2">
    <source>
        <dbReference type="EMBL" id="KAF2798358.1"/>
    </source>
</evidence>
<evidence type="ECO:0000313" key="3">
    <source>
        <dbReference type="Proteomes" id="UP000799757"/>
    </source>
</evidence>
<feature type="compositionally biased region" description="Low complexity" evidence="1">
    <location>
        <begin position="328"/>
        <end position="343"/>
    </location>
</feature>
<proteinExistence type="predicted"/>
<organism evidence="2 3">
    <name type="scientific">Melanomma pulvis-pyrius CBS 109.77</name>
    <dbReference type="NCBI Taxonomy" id="1314802"/>
    <lineage>
        <taxon>Eukaryota</taxon>
        <taxon>Fungi</taxon>
        <taxon>Dikarya</taxon>
        <taxon>Ascomycota</taxon>
        <taxon>Pezizomycotina</taxon>
        <taxon>Dothideomycetes</taxon>
        <taxon>Pleosporomycetidae</taxon>
        <taxon>Pleosporales</taxon>
        <taxon>Melanommataceae</taxon>
        <taxon>Melanomma</taxon>
    </lineage>
</organism>
<gene>
    <name evidence="2" type="ORF">K505DRAFT_333469</name>
</gene>
<dbReference type="EMBL" id="MU001785">
    <property type="protein sequence ID" value="KAF2798358.1"/>
    <property type="molecule type" value="Genomic_DNA"/>
</dbReference>
<feature type="compositionally biased region" description="Polar residues" evidence="1">
    <location>
        <begin position="138"/>
        <end position="152"/>
    </location>
</feature>
<feature type="compositionally biased region" description="Basic and acidic residues" evidence="1">
    <location>
        <begin position="357"/>
        <end position="369"/>
    </location>
</feature>
<accession>A0A6A6XQ98</accession>
<protein>
    <recommendedName>
        <fullName evidence="4">Myb-like domain-containing protein</fullName>
    </recommendedName>
</protein>
<keyword evidence="3" id="KW-1185">Reference proteome</keyword>
<feature type="compositionally biased region" description="Basic residues" evidence="1">
    <location>
        <begin position="116"/>
        <end position="130"/>
    </location>
</feature>
<reference evidence="2" key="1">
    <citation type="journal article" date="2020" name="Stud. Mycol.">
        <title>101 Dothideomycetes genomes: a test case for predicting lifestyles and emergence of pathogens.</title>
        <authorList>
            <person name="Haridas S."/>
            <person name="Albert R."/>
            <person name="Binder M."/>
            <person name="Bloem J."/>
            <person name="Labutti K."/>
            <person name="Salamov A."/>
            <person name="Andreopoulos B."/>
            <person name="Baker S."/>
            <person name="Barry K."/>
            <person name="Bills G."/>
            <person name="Bluhm B."/>
            <person name="Cannon C."/>
            <person name="Castanera R."/>
            <person name="Culley D."/>
            <person name="Daum C."/>
            <person name="Ezra D."/>
            <person name="Gonzalez J."/>
            <person name="Henrissat B."/>
            <person name="Kuo A."/>
            <person name="Liang C."/>
            <person name="Lipzen A."/>
            <person name="Lutzoni F."/>
            <person name="Magnuson J."/>
            <person name="Mondo S."/>
            <person name="Nolan M."/>
            <person name="Ohm R."/>
            <person name="Pangilinan J."/>
            <person name="Park H.-J."/>
            <person name="Ramirez L."/>
            <person name="Alfaro M."/>
            <person name="Sun H."/>
            <person name="Tritt A."/>
            <person name="Yoshinaga Y."/>
            <person name="Zwiers L.-H."/>
            <person name="Turgeon B."/>
            <person name="Goodwin S."/>
            <person name="Spatafora J."/>
            <person name="Crous P."/>
            <person name="Grigoriev I."/>
        </authorList>
    </citation>
    <scope>NUCLEOTIDE SEQUENCE</scope>
    <source>
        <strain evidence="2">CBS 109.77</strain>
    </source>
</reference>
<dbReference type="Proteomes" id="UP000799757">
    <property type="component" value="Unassembled WGS sequence"/>
</dbReference>
<dbReference type="OrthoDB" id="5420368at2759"/>